<evidence type="ECO:0008006" key="3">
    <source>
        <dbReference type="Google" id="ProtNLM"/>
    </source>
</evidence>
<dbReference type="Gene3D" id="3.10.10.10">
    <property type="entry name" value="HIV Type 1 Reverse Transcriptase, subunit A, domain 1"/>
    <property type="match status" value="1"/>
</dbReference>
<feature type="non-terminal residue" evidence="1">
    <location>
        <position position="156"/>
    </location>
</feature>
<proteinExistence type="predicted"/>
<evidence type="ECO:0000313" key="1">
    <source>
        <dbReference type="EMBL" id="KAL3886561.1"/>
    </source>
</evidence>
<protein>
    <recommendedName>
        <fullName evidence="3">Reverse transcriptase</fullName>
    </recommendedName>
</protein>
<name>A0ABD3XLU3_SINWO</name>
<keyword evidence="2" id="KW-1185">Reference proteome</keyword>
<dbReference type="AlphaFoldDB" id="A0ABD3XLU3"/>
<dbReference type="EMBL" id="JBJQND010000002">
    <property type="protein sequence ID" value="KAL3886561.1"/>
    <property type="molecule type" value="Genomic_DNA"/>
</dbReference>
<gene>
    <name evidence="1" type="ORF">ACJMK2_026546</name>
</gene>
<organism evidence="1 2">
    <name type="scientific">Sinanodonta woodiana</name>
    <name type="common">Chinese pond mussel</name>
    <name type="synonym">Anodonta woodiana</name>
    <dbReference type="NCBI Taxonomy" id="1069815"/>
    <lineage>
        <taxon>Eukaryota</taxon>
        <taxon>Metazoa</taxon>
        <taxon>Spiralia</taxon>
        <taxon>Lophotrochozoa</taxon>
        <taxon>Mollusca</taxon>
        <taxon>Bivalvia</taxon>
        <taxon>Autobranchia</taxon>
        <taxon>Heteroconchia</taxon>
        <taxon>Palaeoheterodonta</taxon>
        <taxon>Unionida</taxon>
        <taxon>Unionoidea</taxon>
        <taxon>Unionidae</taxon>
        <taxon>Unioninae</taxon>
        <taxon>Sinanodonta</taxon>
    </lineage>
</organism>
<sequence length="156" mass="17844">MKAHWKGPYRVISRVNDVNYTINVGGRRGQVTNYSNLLRQYKRAILLSANVCDEFDGEGRIEFPLAEIESLDQISLNSRLTKEQRDQVLNVCAEFEHVLASRPGETNLITHNIRTTTGIPITQKPYRIPHAERAEVGVIVDEMLQQELIKRSTSPW</sequence>
<evidence type="ECO:0000313" key="2">
    <source>
        <dbReference type="Proteomes" id="UP001634394"/>
    </source>
</evidence>
<reference evidence="1 2" key="1">
    <citation type="submission" date="2024-11" db="EMBL/GenBank/DDBJ databases">
        <title>Chromosome-level genome assembly of the freshwater bivalve Anodonta woodiana.</title>
        <authorList>
            <person name="Chen X."/>
        </authorList>
    </citation>
    <scope>NUCLEOTIDE SEQUENCE [LARGE SCALE GENOMIC DNA]</scope>
    <source>
        <strain evidence="1">MN2024</strain>
        <tissue evidence="1">Gills</tissue>
    </source>
</reference>
<accession>A0ABD3XLU3</accession>
<dbReference type="SUPFAM" id="SSF56672">
    <property type="entry name" value="DNA/RNA polymerases"/>
    <property type="match status" value="1"/>
</dbReference>
<dbReference type="InterPro" id="IPR043502">
    <property type="entry name" value="DNA/RNA_pol_sf"/>
</dbReference>
<comment type="caution">
    <text evidence="1">The sequence shown here is derived from an EMBL/GenBank/DDBJ whole genome shotgun (WGS) entry which is preliminary data.</text>
</comment>
<dbReference type="Proteomes" id="UP001634394">
    <property type="component" value="Unassembled WGS sequence"/>
</dbReference>